<organism evidence="1 2">
    <name type="scientific">Fimbriiglobus ruber</name>
    <dbReference type="NCBI Taxonomy" id="1908690"/>
    <lineage>
        <taxon>Bacteria</taxon>
        <taxon>Pseudomonadati</taxon>
        <taxon>Planctomycetota</taxon>
        <taxon>Planctomycetia</taxon>
        <taxon>Gemmatales</taxon>
        <taxon>Gemmataceae</taxon>
        <taxon>Fimbriiglobus</taxon>
    </lineage>
</organism>
<dbReference type="Proteomes" id="UP000214646">
    <property type="component" value="Unassembled WGS sequence"/>
</dbReference>
<sequence length="410" mass="45462">MTRPHRIIVVTERRPVIRRLPWADIDDLLRSFRPLVDIVPTFTRGEYRLTPRGHVGVFHTTNLTWHVRPKIGWTGFRFLLGEDIPARAGGPTQREADWPAELATLVAHRLAVLMYERATAGLLRGYAERETVSDTVRGRIDLGRQTREAGRIVHRFHLIEDEFTTDIAWNQIPVTVAHDLLQRIGLAPDVRLLLTRAVDLYPGVTRLSRLTPESFGRLVYDPRTTAYRPLIELCRLVDTSPGPASASDNEVAHKTSLLLNLEQLFQQHVTRILSQSTRLPAGWTVNPTPPVVLRSSSGTGDLELLPDLLVADAAGGTRGVWDVKWKRLAETGPEPADAHQALGYAAATGSRVAGLIYPGRRFAVRSYSADGGVRLFVVTHRVAGTAVRLDQGIDRLVRLVFTTGNGPAAL</sequence>
<keyword evidence="2" id="KW-1185">Reference proteome</keyword>
<evidence type="ECO:0000313" key="2">
    <source>
        <dbReference type="Proteomes" id="UP000214646"/>
    </source>
</evidence>
<dbReference type="PANTHER" id="PTHR38733:SF1">
    <property type="entry name" value="TYPE IV METHYL-DIRECTED RESTRICTION ENZYME ECOKMCRBC"/>
    <property type="match status" value="1"/>
</dbReference>
<gene>
    <name evidence="1" type="ORF">FRUB_09634</name>
</gene>
<dbReference type="AlphaFoldDB" id="A0A225CZW0"/>
<dbReference type="Pfam" id="PF10117">
    <property type="entry name" value="McrBC"/>
    <property type="match status" value="1"/>
</dbReference>
<dbReference type="OrthoDB" id="281122at2"/>
<dbReference type="PANTHER" id="PTHR38733">
    <property type="entry name" value="PROTEIN MCRC"/>
    <property type="match status" value="1"/>
</dbReference>
<accession>A0A225CZW0</accession>
<dbReference type="RefSeq" id="WP_143393931.1">
    <property type="nucleotide sequence ID" value="NZ_NIDE01000019.1"/>
</dbReference>
<comment type="caution">
    <text evidence="1">The sequence shown here is derived from an EMBL/GenBank/DDBJ whole genome shotgun (WGS) entry which is preliminary data.</text>
</comment>
<dbReference type="InterPro" id="IPR019292">
    <property type="entry name" value="McrC"/>
</dbReference>
<protein>
    <submittedName>
        <fullName evidence="1">McrBC 5-methylcytosine restriction system component-like protein</fullName>
    </submittedName>
</protein>
<proteinExistence type="predicted"/>
<name>A0A225CZW0_9BACT</name>
<dbReference type="EMBL" id="NIDE01000019">
    <property type="protein sequence ID" value="OWK34792.1"/>
    <property type="molecule type" value="Genomic_DNA"/>
</dbReference>
<evidence type="ECO:0000313" key="1">
    <source>
        <dbReference type="EMBL" id="OWK34792.1"/>
    </source>
</evidence>
<reference evidence="2" key="1">
    <citation type="submission" date="2017-06" db="EMBL/GenBank/DDBJ databases">
        <title>Genome analysis of Fimbriiglobus ruber SP5, the first member of the order Planctomycetales with confirmed chitinolytic capability.</title>
        <authorList>
            <person name="Ravin N.V."/>
            <person name="Rakitin A.L."/>
            <person name="Ivanova A.A."/>
            <person name="Beletsky A.V."/>
            <person name="Kulichevskaya I.S."/>
            <person name="Mardanov A.V."/>
            <person name="Dedysh S.N."/>
        </authorList>
    </citation>
    <scope>NUCLEOTIDE SEQUENCE [LARGE SCALE GENOMIC DNA]</scope>
    <source>
        <strain evidence="2">SP5</strain>
    </source>
</reference>